<evidence type="ECO:0000256" key="6">
    <source>
        <dbReference type="RuleBase" id="RU000682"/>
    </source>
</evidence>
<evidence type="ECO:0000313" key="10">
    <source>
        <dbReference type="Proteomes" id="UP000594262"/>
    </source>
</evidence>
<feature type="DNA-binding region" description="Homeobox" evidence="5">
    <location>
        <begin position="42"/>
        <end position="101"/>
    </location>
</feature>
<dbReference type="GO" id="GO:0000977">
    <property type="term" value="F:RNA polymerase II transcription regulatory region sequence-specific DNA binding"/>
    <property type="evidence" value="ECO:0007669"/>
    <property type="project" value="TreeGrafter"/>
</dbReference>
<dbReference type="InterPro" id="IPR001356">
    <property type="entry name" value="HD"/>
</dbReference>
<dbReference type="AlphaFoldDB" id="A0A7M5XIV7"/>
<dbReference type="SUPFAM" id="SSF46689">
    <property type="entry name" value="Homeodomain-like"/>
    <property type="match status" value="1"/>
</dbReference>
<reference evidence="9" key="1">
    <citation type="submission" date="2021-01" db="UniProtKB">
        <authorList>
            <consortium name="EnsemblMetazoa"/>
        </authorList>
    </citation>
    <scope>IDENTIFICATION</scope>
</reference>
<dbReference type="OrthoDB" id="6159439at2759"/>
<evidence type="ECO:0000256" key="7">
    <source>
        <dbReference type="SAM" id="MobiDB-lite"/>
    </source>
</evidence>
<dbReference type="InterPro" id="IPR009057">
    <property type="entry name" value="Homeodomain-like_sf"/>
</dbReference>
<evidence type="ECO:0000256" key="2">
    <source>
        <dbReference type="ARBA" id="ARBA00023125"/>
    </source>
</evidence>
<feature type="region of interest" description="Disordered" evidence="7">
    <location>
        <begin position="319"/>
        <end position="356"/>
    </location>
</feature>
<dbReference type="PRINTS" id="PR00031">
    <property type="entry name" value="HTHREPRESSR"/>
</dbReference>
<dbReference type="Pfam" id="PF00046">
    <property type="entry name" value="Homeodomain"/>
    <property type="match status" value="1"/>
</dbReference>
<sequence length="356" mass="41816">MFPWSTATSMCHSSCCDDKHLHSPTSTSVIDDEYYSMCRSKQRRNRTTFTKQQLEELELTFQRKHYPDINTREALAEKIGITEARIQVWFQNRRAKWRKLSSAKQKLIQKNVQLRTHTTENNSDKPPWFTGIPRPHSLQNESERHHPHPVTLLPRLISDEVLSSKHARYSERMHTHYHFRGHHEPSSAEISHVRGARDHEKYFSHSPPLFIKHHHRHAKLPSPQPSPSSDRVHRSPDIKSESEIEHSPKNPIFYPFSTRQLACPCRSCYLKYVESTYAANHEKFDRRHRDTDDVILRRDDVASRHHDDVTFLKDELWKEREAKKSPASSIFSKSPDNIKTEPIDHQSSFEGNDSVE</sequence>
<feature type="compositionally biased region" description="Basic and acidic residues" evidence="7">
    <location>
        <begin position="230"/>
        <end position="244"/>
    </location>
</feature>
<dbReference type="CDD" id="cd00086">
    <property type="entry name" value="homeodomain"/>
    <property type="match status" value="1"/>
</dbReference>
<dbReference type="EnsemblMetazoa" id="CLYHEMT024049.1">
    <property type="protein sequence ID" value="CLYHEMP024049.1"/>
    <property type="gene ID" value="CLYHEMG024049"/>
</dbReference>
<dbReference type="GO" id="GO:0000981">
    <property type="term" value="F:DNA-binding transcription factor activity, RNA polymerase II-specific"/>
    <property type="evidence" value="ECO:0007669"/>
    <property type="project" value="InterPro"/>
</dbReference>
<evidence type="ECO:0000256" key="1">
    <source>
        <dbReference type="ARBA" id="ARBA00004123"/>
    </source>
</evidence>
<feature type="region of interest" description="Disordered" evidence="7">
    <location>
        <begin position="215"/>
        <end position="244"/>
    </location>
</feature>
<protein>
    <recommendedName>
        <fullName evidence="8">Homeobox domain-containing protein</fullName>
    </recommendedName>
</protein>
<keyword evidence="4 5" id="KW-0539">Nucleus</keyword>
<dbReference type="GeneID" id="136802457"/>
<evidence type="ECO:0000256" key="3">
    <source>
        <dbReference type="ARBA" id="ARBA00023155"/>
    </source>
</evidence>
<name>A0A7M5XIV7_9CNID</name>
<feature type="domain" description="Homeobox" evidence="8">
    <location>
        <begin position="40"/>
        <end position="100"/>
    </location>
</feature>
<dbReference type="InterPro" id="IPR017970">
    <property type="entry name" value="Homeobox_CS"/>
</dbReference>
<dbReference type="GO" id="GO:0005634">
    <property type="term" value="C:nucleus"/>
    <property type="evidence" value="ECO:0007669"/>
    <property type="project" value="UniProtKB-SubCell"/>
</dbReference>
<accession>A0A7M5XIV7</accession>
<feature type="region of interest" description="Disordered" evidence="7">
    <location>
        <begin position="116"/>
        <end position="146"/>
    </location>
</feature>
<evidence type="ECO:0000256" key="5">
    <source>
        <dbReference type="PROSITE-ProRule" id="PRU00108"/>
    </source>
</evidence>
<keyword evidence="3 5" id="KW-0371">Homeobox</keyword>
<evidence type="ECO:0000256" key="4">
    <source>
        <dbReference type="ARBA" id="ARBA00023242"/>
    </source>
</evidence>
<dbReference type="PROSITE" id="PS00027">
    <property type="entry name" value="HOMEOBOX_1"/>
    <property type="match status" value="1"/>
</dbReference>
<feature type="compositionally biased region" description="Polar residues" evidence="7">
    <location>
        <begin position="345"/>
        <end position="356"/>
    </location>
</feature>
<dbReference type="PANTHER" id="PTHR24329">
    <property type="entry name" value="HOMEOBOX PROTEIN ARISTALESS"/>
    <property type="match status" value="1"/>
</dbReference>
<comment type="subcellular location">
    <subcellularLocation>
        <location evidence="1 5 6">Nucleus</location>
    </subcellularLocation>
</comment>
<evidence type="ECO:0000313" key="9">
    <source>
        <dbReference type="EnsemblMetazoa" id="CLYHEMP024049.1"/>
    </source>
</evidence>
<proteinExistence type="predicted"/>
<keyword evidence="2 5" id="KW-0238">DNA-binding</keyword>
<dbReference type="InterPro" id="IPR000047">
    <property type="entry name" value="HTH_motif"/>
</dbReference>
<feature type="compositionally biased region" description="Polar residues" evidence="7">
    <location>
        <begin position="326"/>
        <end position="335"/>
    </location>
</feature>
<dbReference type="SMART" id="SM00389">
    <property type="entry name" value="HOX"/>
    <property type="match status" value="1"/>
</dbReference>
<organism evidence="9 10">
    <name type="scientific">Clytia hemisphaerica</name>
    <dbReference type="NCBI Taxonomy" id="252671"/>
    <lineage>
        <taxon>Eukaryota</taxon>
        <taxon>Metazoa</taxon>
        <taxon>Cnidaria</taxon>
        <taxon>Hydrozoa</taxon>
        <taxon>Hydroidolina</taxon>
        <taxon>Leptothecata</taxon>
        <taxon>Obeliida</taxon>
        <taxon>Clytiidae</taxon>
        <taxon>Clytia</taxon>
    </lineage>
</organism>
<keyword evidence="10" id="KW-1185">Reference proteome</keyword>
<dbReference type="Gene3D" id="1.10.10.60">
    <property type="entry name" value="Homeodomain-like"/>
    <property type="match status" value="1"/>
</dbReference>
<dbReference type="FunFam" id="1.10.10.60:FF:000291">
    <property type="entry name" value="ALX homeobox protein 1"/>
    <property type="match status" value="1"/>
</dbReference>
<dbReference type="Proteomes" id="UP000594262">
    <property type="component" value="Unplaced"/>
</dbReference>
<dbReference type="PROSITE" id="PS50071">
    <property type="entry name" value="HOMEOBOX_2"/>
    <property type="match status" value="1"/>
</dbReference>
<evidence type="ECO:0000259" key="8">
    <source>
        <dbReference type="PROSITE" id="PS50071"/>
    </source>
</evidence>
<dbReference type="PANTHER" id="PTHR24329:SF543">
    <property type="entry name" value="FI01017P-RELATED"/>
    <property type="match status" value="1"/>
</dbReference>
<dbReference type="InterPro" id="IPR050649">
    <property type="entry name" value="Paired_Homeobox_TFs"/>
</dbReference>
<dbReference type="RefSeq" id="XP_066915289.1">
    <property type="nucleotide sequence ID" value="XM_067059188.1"/>
</dbReference>